<sequence>MFPIRLKWQGKDLYMHMLVIGPTRSGKTSTILKPLIYQLLKLKARGVPLGLSVIEPKGDLAYFTARAAQLVGLPVVHIDPVPPERRGYASERDRHYTSAGFNPLSGDEDLVAEATVTVLQSLGNMGAQDPYFRQVQELAARMTVKLLKRLYGDRVDLMRVVETLRAPDLMRAEVARLKAKGTGPEIVQFFESEMLSELAGQYRQHATGLRVQLENLVANANLRKIITGESTINIDAHYAYGGILAANTALGELGPSGDALGQYLIMHLQAGAYRRPGQENTRIPHFLIIDEVARYINPDFERFLSLAAEYRVAGIMATQSLGQLEVQAGRYSPRAMKQIILTNTRNKIIFGGISAQDAKELADELGKNQIIVRQATYKTRVVVPALLPHDYRDTESEEYRFPYTQLMDGLPAFHYVARLARDGVPQKPVVGRGVFVPANWENEFRTLRKSVPKRLMLPAPEPGVKEVVWTPETPAQSAFPLEDAQVNVLFEKPKRRRSRKKKQEGD</sequence>
<accession>A0A2R6XZ42</accession>
<proteinExistence type="predicted"/>
<dbReference type="InterPro" id="IPR027417">
    <property type="entry name" value="P-loop_NTPase"/>
</dbReference>
<evidence type="ECO:0000313" key="7">
    <source>
        <dbReference type="EMBL" id="PTQ55675.1"/>
    </source>
</evidence>
<comment type="subcellular location">
    <subcellularLocation>
        <location evidence="1">Cell membrane</location>
        <topology evidence="1">Multi-pass membrane protein</topology>
    </subcellularLocation>
</comment>
<dbReference type="Proteomes" id="UP000244338">
    <property type="component" value="Unassembled WGS sequence"/>
</dbReference>
<dbReference type="EMBL" id="PEBX01000084">
    <property type="protein sequence ID" value="PTQ55675.1"/>
    <property type="molecule type" value="Genomic_DNA"/>
</dbReference>
<dbReference type="InterPro" id="IPR051539">
    <property type="entry name" value="T4SS-coupling_protein"/>
</dbReference>
<evidence type="ECO:0000256" key="5">
    <source>
        <dbReference type="ARBA" id="ARBA00023136"/>
    </source>
</evidence>
<dbReference type="GO" id="GO:0005886">
    <property type="term" value="C:plasma membrane"/>
    <property type="evidence" value="ECO:0007669"/>
    <property type="project" value="UniProtKB-SubCell"/>
</dbReference>
<evidence type="ECO:0000256" key="1">
    <source>
        <dbReference type="ARBA" id="ARBA00004651"/>
    </source>
</evidence>
<evidence type="ECO:0000259" key="6">
    <source>
        <dbReference type="Pfam" id="PF12696"/>
    </source>
</evidence>
<protein>
    <submittedName>
        <fullName evidence="7">VirD-like protein</fullName>
    </submittedName>
</protein>
<dbReference type="Gene3D" id="3.40.50.300">
    <property type="entry name" value="P-loop containing nucleotide triphosphate hydrolases"/>
    <property type="match status" value="2"/>
</dbReference>
<reference evidence="8" key="1">
    <citation type="journal article" date="2018" name="Sci. Rep.">
        <title>Lignite coal burning seam in the remote Altai Mountains harbors a hydrogen-driven thermophilic microbial community.</title>
        <authorList>
            <person name="Kadnikov V.V."/>
            <person name="Mardanov A.V."/>
            <person name="Ivasenko D.A."/>
            <person name="Antsiferov D.V."/>
            <person name="Beletsky A.V."/>
            <person name="Karnachuk O.V."/>
            <person name="Ravin N.V."/>
        </authorList>
    </citation>
    <scope>NUCLEOTIDE SEQUENCE [LARGE SCALE GENOMIC DNA]</scope>
</reference>
<keyword evidence="4" id="KW-1133">Transmembrane helix</keyword>
<keyword evidence="3" id="KW-0812">Transmembrane</keyword>
<dbReference type="SUPFAM" id="SSF52540">
    <property type="entry name" value="P-loop containing nucleoside triphosphate hydrolases"/>
    <property type="match status" value="1"/>
</dbReference>
<evidence type="ECO:0000256" key="3">
    <source>
        <dbReference type="ARBA" id="ARBA00022692"/>
    </source>
</evidence>
<dbReference type="PANTHER" id="PTHR37937">
    <property type="entry name" value="CONJUGATIVE TRANSFER: DNA TRANSPORT"/>
    <property type="match status" value="1"/>
</dbReference>
<dbReference type="InterPro" id="IPR032689">
    <property type="entry name" value="TraG-D_C"/>
</dbReference>
<dbReference type="PANTHER" id="PTHR37937:SF1">
    <property type="entry name" value="CONJUGATIVE TRANSFER: DNA TRANSPORT"/>
    <property type="match status" value="1"/>
</dbReference>
<feature type="domain" description="TraD/TraG TraM recognition site" evidence="6">
    <location>
        <begin position="286"/>
        <end position="378"/>
    </location>
</feature>
<keyword evidence="2" id="KW-1003">Cell membrane</keyword>
<keyword evidence="5" id="KW-0472">Membrane</keyword>
<comment type="caution">
    <text evidence="7">The sequence shown here is derived from an EMBL/GenBank/DDBJ whole genome shotgun (WGS) entry which is preliminary data.</text>
</comment>
<dbReference type="Pfam" id="PF12696">
    <property type="entry name" value="TraG-D_C"/>
    <property type="match status" value="1"/>
</dbReference>
<name>A0A2R6XZ42_9BACL</name>
<organism evidence="7 8">
    <name type="scientific">Candidatus Carbonibacillus altaicus</name>
    <dbReference type="NCBI Taxonomy" id="2163959"/>
    <lineage>
        <taxon>Bacteria</taxon>
        <taxon>Bacillati</taxon>
        <taxon>Bacillota</taxon>
        <taxon>Bacilli</taxon>
        <taxon>Bacillales</taxon>
        <taxon>Candidatus Carbonibacillus</taxon>
    </lineage>
</organism>
<gene>
    <name evidence="7" type="ORF">BSOLF_1723</name>
</gene>
<evidence type="ECO:0000313" key="8">
    <source>
        <dbReference type="Proteomes" id="UP000244338"/>
    </source>
</evidence>
<dbReference type="CDD" id="cd01127">
    <property type="entry name" value="TrwB_TraG_TraD_VirD4"/>
    <property type="match status" value="2"/>
</dbReference>
<evidence type="ECO:0000256" key="4">
    <source>
        <dbReference type="ARBA" id="ARBA00022989"/>
    </source>
</evidence>
<dbReference type="AlphaFoldDB" id="A0A2R6XZ42"/>
<evidence type="ECO:0000256" key="2">
    <source>
        <dbReference type="ARBA" id="ARBA00022475"/>
    </source>
</evidence>